<accession>A0AA36IV07</accession>
<gene>
    <name evidence="4" type="ORF">EVOR1521_LOCUS18168</name>
</gene>
<feature type="signal peptide" evidence="3">
    <location>
        <begin position="1"/>
        <end position="45"/>
    </location>
</feature>
<protein>
    <submittedName>
        <fullName evidence="4">Uncharacterized protein</fullName>
    </submittedName>
</protein>
<organism evidence="4 5">
    <name type="scientific">Effrenium voratum</name>
    <dbReference type="NCBI Taxonomy" id="2562239"/>
    <lineage>
        <taxon>Eukaryota</taxon>
        <taxon>Sar</taxon>
        <taxon>Alveolata</taxon>
        <taxon>Dinophyceae</taxon>
        <taxon>Suessiales</taxon>
        <taxon>Symbiodiniaceae</taxon>
        <taxon>Effrenium</taxon>
    </lineage>
</organism>
<keyword evidence="5" id="KW-1185">Reference proteome</keyword>
<reference evidence="4" key="1">
    <citation type="submission" date="2023-08" db="EMBL/GenBank/DDBJ databases">
        <authorList>
            <person name="Chen Y."/>
            <person name="Shah S."/>
            <person name="Dougan E. K."/>
            <person name="Thang M."/>
            <person name="Chan C."/>
        </authorList>
    </citation>
    <scope>NUCLEOTIDE SEQUENCE</scope>
</reference>
<evidence type="ECO:0000256" key="3">
    <source>
        <dbReference type="SAM" id="SignalP"/>
    </source>
</evidence>
<keyword evidence="2" id="KW-0812">Transmembrane</keyword>
<proteinExistence type="predicted"/>
<comment type="caution">
    <text evidence="4">The sequence shown here is derived from an EMBL/GenBank/DDBJ whole genome shotgun (WGS) entry which is preliminary data.</text>
</comment>
<keyword evidence="2" id="KW-0472">Membrane</keyword>
<feature type="chain" id="PRO_5041269082" evidence="3">
    <location>
        <begin position="46"/>
        <end position="699"/>
    </location>
</feature>
<evidence type="ECO:0000256" key="2">
    <source>
        <dbReference type="SAM" id="Phobius"/>
    </source>
</evidence>
<evidence type="ECO:0000313" key="4">
    <source>
        <dbReference type="EMBL" id="CAJ1393264.1"/>
    </source>
</evidence>
<evidence type="ECO:0000256" key="1">
    <source>
        <dbReference type="SAM" id="MobiDB-lite"/>
    </source>
</evidence>
<dbReference type="SUPFAM" id="SSF57414">
    <property type="entry name" value="Hairpin loop containing domain-like"/>
    <property type="match status" value="1"/>
</dbReference>
<keyword evidence="3" id="KW-0732">Signal</keyword>
<feature type="region of interest" description="Disordered" evidence="1">
    <location>
        <begin position="605"/>
        <end position="699"/>
    </location>
</feature>
<feature type="compositionally biased region" description="Acidic residues" evidence="1">
    <location>
        <begin position="642"/>
        <end position="651"/>
    </location>
</feature>
<keyword evidence="2" id="KW-1133">Transmembrane helix</keyword>
<dbReference type="Proteomes" id="UP001178507">
    <property type="component" value="Unassembled WGS sequence"/>
</dbReference>
<dbReference type="EMBL" id="CAUJNA010002513">
    <property type="protein sequence ID" value="CAJ1393264.1"/>
    <property type="molecule type" value="Genomic_DNA"/>
</dbReference>
<feature type="compositionally biased region" description="Basic and acidic residues" evidence="1">
    <location>
        <begin position="652"/>
        <end position="664"/>
    </location>
</feature>
<feature type="transmembrane region" description="Helical" evidence="2">
    <location>
        <begin position="558"/>
        <end position="581"/>
    </location>
</feature>
<sequence length="699" mass="76023">MAAVNERSSAARRRHRFMTSTSNFFAGKVLRSFTLWVFILPCITAQDSANNTTNGTNSTPNCTDNFTAVNVANYTGLPLCPEVPPPPCYTDHCWGTIAREARNSCMELTTWGADAARCAFFQTSASQACNVSCQDCVSIASAMYDECLFTLLAATVNYDDAIPTCQALASDFQNLRCPTALIDVGTCYGANNDACQAECGNWHACDCWKLRGQPGEPDHCVGETVILNWEGVPDNCDAIPRNCFNHRPGTFCAKYKHCPANLCIIKGVTCPLTDTCQNVGVCAPGDGQCYYSTLPDGTPCDDSLFYTHTDTCKSAVCTGIEDKCMRYDVQCNTLNSCLAPTTKVRGACDPPTGSCVFEALPDGTACSSQPGGPVDGTCDAGLCRRTVLNKCAGKICVSTDFCAGVGACDMWTGECVFSPVAEGEACDDGNPLTFRDRCIEGQCIGDSASKPLYAFEGSEKCEGKAGLDTNTPRYFGSVLTEQDCQDQCSQDAWCRAYSYGYYICYIYGGFRTKDPDPIYWGKKWLLLDPAAQPGVHHAISCFSKQDASRPAPFFDETAAWFGLTVVIVVVLPALWGLAMVWRQLSRSFRNLTGCCGGLREDEVSSSKEGWSRNSSKEYMSRSVSQMSFGQPTSKVHNSQEAYLEDEETMDDPSERSSSRTDDALPPHVPAVGDLERVKWNQAQAPEQPRSPNDPRGEVE</sequence>
<name>A0AA36IV07_9DINO</name>
<feature type="compositionally biased region" description="Polar residues" evidence="1">
    <location>
        <begin position="620"/>
        <end position="640"/>
    </location>
</feature>
<dbReference type="AlphaFoldDB" id="A0AA36IV07"/>
<evidence type="ECO:0000313" key="5">
    <source>
        <dbReference type="Proteomes" id="UP001178507"/>
    </source>
</evidence>